<reference evidence="1 2" key="1">
    <citation type="journal article" date="2020" name="G3 (Bethesda)">
        <title>Improved Reference Genome for Cyclotella cryptica CCMP332, a Model for Cell Wall Morphogenesis, Salinity Adaptation, and Lipid Production in Diatoms (Bacillariophyta).</title>
        <authorList>
            <person name="Roberts W.R."/>
            <person name="Downey K.M."/>
            <person name="Ruck E.C."/>
            <person name="Traller J.C."/>
            <person name="Alverson A.J."/>
        </authorList>
    </citation>
    <scope>NUCLEOTIDE SEQUENCE [LARGE SCALE GENOMIC DNA]</scope>
    <source>
        <strain evidence="1 2">CCMP332</strain>
    </source>
</reference>
<protein>
    <submittedName>
        <fullName evidence="1">Uncharacterized protein</fullName>
    </submittedName>
</protein>
<sequence>MAIESKEIALDVKKGFKCYAERSPLFQTPTKPLFCSATGSTVEATSLLLW</sequence>
<comment type="caution">
    <text evidence="1">The sequence shown here is derived from an EMBL/GenBank/DDBJ whole genome shotgun (WGS) entry which is preliminary data.</text>
</comment>
<organism evidence="1 2">
    <name type="scientific">Cyclotella cryptica</name>
    <dbReference type="NCBI Taxonomy" id="29204"/>
    <lineage>
        <taxon>Eukaryota</taxon>
        <taxon>Sar</taxon>
        <taxon>Stramenopiles</taxon>
        <taxon>Ochrophyta</taxon>
        <taxon>Bacillariophyta</taxon>
        <taxon>Coscinodiscophyceae</taxon>
        <taxon>Thalassiosirophycidae</taxon>
        <taxon>Stephanodiscales</taxon>
        <taxon>Stephanodiscaceae</taxon>
        <taxon>Cyclotella</taxon>
    </lineage>
</organism>
<dbReference type="EMBL" id="JABMIG020000141">
    <property type="protein sequence ID" value="KAL3789436.1"/>
    <property type="molecule type" value="Genomic_DNA"/>
</dbReference>
<accession>A0ABD3PQ39</accession>
<evidence type="ECO:0000313" key="1">
    <source>
        <dbReference type="EMBL" id="KAL3789436.1"/>
    </source>
</evidence>
<dbReference type="AlphaFoldDB" id="A0ABD3PQ39"/>
<evidence type="ECO:0000313" key="2">
    <source>
        <dbReference type="Proteomes" id="UP001516023"/>
    </source>
</evidence>
<name>A0ABD3PQ39_9STRA</name>
<proteinExistence type="predicted"/>
<dbReference type="Proteomes" id="UP001516023">
    <property type="component" value="Unassembled WGS sequence"/>
</dbReference>
<keyword evidence="2" id="KW-1185">Reference proteome</keyword>
<gene>
    <name evidence="1" type="ORF">HJC23_001984</name>
</gene>